<evidence type="ECO:0000313" key="10">
    <source>
        <dbReference type="EMBL" id="MBK4216285.1"/>
    </source>
</evidence>
<organism evidence="10 11">
    <name type="scientific">Paracoccus caeni</name>
    <dbReference type="NCBI Taxonomy" id="657651"/>
    <lineage>
        <taxon>Bacteria</taxon>
        <taxon>Pseudomonadati</taxon>
        <taxon>Pseudomonadota</taxon>
        <taxon>Alphaproteobacteria</taxon>
        <taxon>Rhodobacterales</taxon>
        <taxon>Paracoccaceae</taxon>
        <taxon>Paracoccus</taxon>
    </lineage>
</organism>
<feature type="binding site" evidence="7">
    <location>
        <position position="247"/>
    </location>
    <ligand>
        <name>substrate</name>
    </ligand>
</feature>
<evidence type="ECO:0000256" key="8">
    <source>
        <dbReference type="PIRSR" id="PIRSR038994-3"/>
    </source>
</evidence>
<dbReference type="InterPro" id="IPR006680">
    <property type="entry name" value="Amidohydro-rel"/>
</dbReference>
<dbReference type="EC" id="3.5.1.25" evidence="10"/>
<comment type="cofactor">
    <cofactor evidence="8">
        <name>a divalent metal cation</name>
        <dbReference type="ChEBI" id="CHEBI:60240"/>
    </cofactor>
    <text evidence="8">Binds 1 divalent metal cation per subunit.</text>
</comment>
<comment type="caution">
    <text evidence="10">The sequence shown here is derived from an EMBL/GenBank/DDBJ whole genome shotgun (WGS) entry which is preliminary data.</text>
</comment>
<dbReference type="InterPro" id="IPR003764">
    <property type="entry name" value="GlcNAc_6-P_deAcase"/>
</dbReference>
<dbReference type="GO" id="GO:0006046">
    <property type="term" value="P:N-acetylglucosamine catabolic process"/>
    <property type="evidence" value="ECO:0007669"/>
    <property type="project" value="TreeGrafter"/>
</dbReference>
<keyword evidence="4 5" id="KW-0119">Carbohydrate metabolism</keyword>
<sequence length="384" mass="40218">MPQILTGARIFDGQRLISGHALVIEDGVIRSIIPADSAPAGSQRVEGIIAPGFVDLQVNGGGGVMVDGATDLHALRHICATHLRLGCAGILPTLISDTPEATRQVIAAAYAAAWTGVPGFLGLHLEGPHLDPRRHGAHDPAVLRPMTSEDLDLLCDAARALPVLMVTLAPEAATPEQIATLVGAGAVVSLGHSDCDFDTASAAYAAGAGCTTHLFNAMSQMGHRQPGLVGAALTESRAIGLIADAVHVHPAAMRIALSARSEGVFLVSDCMAFAGTDLTEMPLNGRLMYRQNGRLTLADGTLAGADLRLDRALQVLVGEVGIPAERALAMATSEPARAIGLDDRYGHIIPGRHADMILLDDRLTLQSVWQYDEWQPALQQNAAL</sequence>
<dbReference type="GO" id="GO:0008448">
    <property type="term" value="F:N-acetylglucosamine-6-phosphate deacetylase activity"/>
    <property type="evidence" value="ECO:0007669"/>
    <property type="project" value="UniProtKB-EC"/>
</dbReference>
<dbReference type="AlphaFoldDB" id="A0A934VZW5"/>
<dbReference type="Pfam" id="PF01979">
    <property type="entry name" value="Amidohydro_1"/>
    <property type="match status" value="1"/>
</dbReference>
<dbReference type="RefSeq" id="WP_200686036.1">
    <property type="nucleotide sequence ID" value="NZ_JAEPRQ010000003.1"/>
</dbReference>
<protein>
    <submittedName>
        <fullName evidence="10">N-acetylglucosamine-6-phosphate deacetylase</fullName>
        <ecNumber evidence="10">3.5.1.25</ecNumber>
    </submittedName>
</protein>
<dbReference type="GO" id="GO:0046872">
    <property type="term" value="F:metal ion binding"/>
    <property type="evidence" value="ECO:0007669"/>
    <property type="project" value="UniProtKB-KW"/>
</dbReference>
<evidence type="ECO:0000256" key="7">
    <source>
        <dbReference type="PIRSR" id="PIRSR038994-2"/>
    </source>
</evidence>
<keyword evidence="11" id="KW-1185">Reference proteome</keyword>
<evidence type="ECO:0000256" key="6">
    <source>
        <dbReference type="PIRSR" id="PIRSR038994-1"/>
    </source>
</evidence>
<dbReference type="Gene3D" id="2.30.40.10">
    <property type="entry name" value="Urease, subunit C, domain 1"/>
    <property type="match status" value="1"/>
</dbReference>
<proteinExistence type="inferred from homology"/>
<reference evidence="10" key="1">
    <citation type="submission" date="2021-01" db="EMBL/GenBank/DDBJ databases">
        <title>Paracoccus amoyensis sp. nov., isolated from the surface seawater along the coast of Xiamen Island, China.</title>
        <authorList>
            <person name="Lyu L."/>
        </authorList>
    </citation>
    <scope>NUCLEOTIDE SEQUENCE</scope>
    <source>
        <strain evidence="10">MJ17</strain>
    </source>
</reference>
<comment type="similarity">
    <text evidence="1 5">Belongs to the metallo-dependent hydrolases superfamily. NagA family.</text>
</comment>
<dbReference type="InterPro" id="IPR032466">
    <property type="entry name" value="Metal_Hydrolase"/>
</dbReference>
<evidence type="ECO:0000256" key="5">
    <source>
        <dbReference type="PIRNR" id="PIRNR038994"/>
    </source>
</evidence>
<dbReference type="Pfam" id="PF22643">
    <property type="entry name" value="NagA_N"/>
    <property type="match status" value="1"/>
</dbReference>
<feature type="binding site" evidence="8">
    <location>
        <position position="126"/>
    </location>
    <ligand>
        <name>Zn(2+)</name>
        <dbReference type="ChEBI" id="CHEBI:29105"/>
    </ligand>
</feature>
<dbReference type="PANTHER" id="PTHR11113:SF14">
    <property type="entry name" value="N-ACETYLGLUCOSAMINE-6-PHOSPHATE DEACETYLASE"/>
    <property type="match status" value="1"/>
</dbReference>
<evidence type="ECO:0000256" key="2">
    <source>
        <dbReference type="ARBA" id="ARBA00022723"/>
    </source>
</evidence>
<dbReference type="SUPFAM" id="SSF51338">
    <property type="entry name" value="Composite domain of metallo-dependent hydrolases"/>
    <property type="match status" value="1"/>
</dbReference>
<keyword evidence="3 5" id="KW-0378">Hydrolase</keyword>
<name>A0A934VZW5_9RHOB</name>
<dbReference type="Proteomes" id="UP000640485">
    <property type="component" value="Unassembled WGS sequence"/>
</dbReference>
<evidence type="ECO:0000259" key="9">
    <source>
        <dbReference type="Pfam" id="PF01979"/>
    </source>
</evidence>
<feature type="binding site" evidence="7">
    <location>
        <position position="137"/>
    </location>
    <ligand>
        <name>substrate</name>
    </ligand>
</feature>
<feature type="binding site" evidence="7">
    <location>
        <position position="224"/>
    </location>
    <ligand>
        <name>substrate</name>
    </ligand>
</feature>
<evidence type="ECO:0000256" key="3">
    <source>
        <dbReference type="ARBA" id="ARBA00022801"/>
    </source>
</evidence>
<dbReference type="NCBIfam" id="TIGR00221">
    <property type="entry name" value="nagA"/>
    <property type="match status" value="1"/>
</dbReference>
<gene>
    <name evidence="10" type="primary">nagA</name>
    <name evidence="10" type="ORF">JJJ17_10145</name>
</gene>
<evidence type="ECO:0000256" key="4">
    <source>
        <dbReference type="ARBA" id="ARBA00023277"/>
    </source>
</evidence>
<feature type="binding site" evidence="8">
    <location>
        <position position="213"/>
    </location>
    <ligand>
        <name>Zn(2+)</name>
        <dbReference type="ChEBI" id="CHEBI:29105"/>
    </ligand>
</feature>
<dbReference type="EMBL" id="JAEPRQ010000003">
    <property type="protein sequence ID" value="MBK4216285.1"/>
    <property type="molecule type" value="Genomic_DNA"/>
</dbReference>
<evidence type="ECO:0000313" key="11">
    <source>
        <dbReference type="Proteomes" id="UP000640485"/>
    </source>
</evidence>
<feature type="active site" description="Proton donor/acceptor" evidence="6">
    <location>
        <position position="269"/>
    </location>
</feature>
<dbReference type="InterPro" id="IPR011059">
    <property type="entry name" value="Metal-dep_hydrolase_composite"/>
</dbReference>
<dbReference type="SUPFAM" id="SSF51556">
    <property type="entry name" value="Metallo-dependent hydrolases"/>
    <property type="match status" value="1"/>
</dbReference>
<dbReference type="PIRSF" id="PIRSF038994">
    <property type="entry name" value="NagA"/>
    <property type="match status" value="1"/>
</dbReference>
<keyword evidence="2 8" id="KW-0479">Metal-binding</keyword>
<dbReference type="PANTHER" id="PTHR11113">
    <property type="entry name" value="N-ACETYLGLUCOSAMINE-6-PHOSPHATE DEACETYLASE"/>
    <property type="match status" value="1"/>
</dbReference>
<feature type="binding site" evidence="7">
    <location>
        <begin position="302"/>
        <end position="304"/>
    </location>
    <ligand>
        <name>substrate</name>
    </ligand>
</feature>
<accession>A0A934VZW5</accession>
<evidence type="ECO:0000256" key="1">
    <source>
        <dbReference type="ARBA" id="ARBA00010716"/>
    </source>
</evidence>
<dbReference type="Gene3D" id="3.20.20.140">
    <property type="entry name" value="Metal-dependent hydrolases"/>
    <property type="match status" value="1"/>
</dbReference>
<feature type="binding site" evidence="7">
    <location>
        <begin position="216"/>
        <end position="217"/>
    </location>
    <ligand>
        <name>substrate</name>
    </ligand>
</feature>
<feature type="binding site" evidence="8">
    <location>
        <position position="192"/>
    </location>
    <ligand>
        <name>Zn(2+)</name>
        <dbReference type="ChEBI" id="CHEBI:29105"/>
    </ligand>
</feature>
<feature type="domain" description="Amidohydrolase-related" evidence="9">
    <location>
        <begin position="48"/>
        <end position="370"/>
    </location>
</feature>